<dbReference type="GO" id="GO:0006355">
    <property type="term" value="P:regulation of DNA-templated transcription"/>
    <property type="evidence" value="ECO:0007669"/>
    <property type="project" value="InterPro"/>
</dbReference>
<evidence type="ECO:0008006" key="3">
    <source>
        <dbReference type="Google" id="ProtNLM"/>
    </source>
</evidence>
<sequence>MMMSDTRAISIEVNQSWQSAMNIYCDSHQMSNDKFVRLAIEEYLANHEPVVSEFARGYQQMGEINREICHEFDACEQELDAEL</sequence>
<dbReference type="Gene3D" id="1.10.1220.10">
    <property type="entry name" value="Met repressor-like"/>
    <property type="match status" value="1"/>
</dbReference>
<dbReference type="STRING" id="1423744.FC86_GL000411"/>
<dbReference type="InterPro" id="IPR013321">
    <property type="entry name" value="Arc_rbn_hlx_hlx"/>
</dbReference>
<accession>A0A0R2DJR2</accession>
<keyword evidence="2" id="KW-1185">Reference proteome</keyword>
<dbReference type="PATRIC" id="fig|1423744.4.peg.422"/>
<dbReference type="RefSeq" id="WP_156403332.1">
    <property type="nucleotide sequence ID" value="NZ_AYZL01000016.1"/>
</dbReference>
<name>A0A0R2DJR2_9LACO</name>
<dbReference type="OrthoDB" id="2166423at2"/>
<proteinExistence type="predicted"/>
<organism evidence="1 2">
    <name type="scientific">Holzapfeliella floricola DSM 23037 = JCM 16512</name>
    <dbReference type="NCBI Taxonomy" id="1423744"/>
    <lineage>
        <taxon>Bacteria</taxon>
        <taxon>Bacillati</taxon>
        <taxon>Bacillota</taxon>
        <taxon>Bacilli</taxon>
        <taxon>Lactobacillales</taxon>
        <taxon>Lactobacillaceae</taxon>
        <taxon>Holzapfeliella</taxon>
    </lineage>
</organism>
<evidence type="ECO:0000313" key="2">
    <source>
        <dbReference type="Proteomes" id="UP000051378"/>
    </source>
</evidence>
<dbReference type="EMBL" id="AYZL01000016">
    <property type="protein sequence ID" value="KRN04313.1"/>
    <property type="molecule type" value="Genomic_DNA"/>
</dbReference>
<gene>
    <name evidence="1" type="ORF">FC86_GL000411</name>
</gene>
<dbReference type="AlphaFoldDB" id="A0A0R2DJR2"/>
<evidence type="ECO:0000313" key="1">
    <source>
        <dbReference type="EMBL" id="KRN04313.1"/>
    </source>
</evidence>
<reference evidence="1 2" key="1">
    <citation type="journal article" date="2015" name="Genome Announc.">
        <title>Expanding the biotechnology potential of lactobacilli through comparative genomics of 213 strains and associated genera.</title>
        <authorList>
            <person name="Sun Z."/>
            <person name="Harris H.M."/>
            <person name="McCann A."/>
            <person name="Guo C."/>
            <person name="Argimon S."/>
            <person name="Zhang W."/>
            <person name="Yang X."/>
            <person name="Jeffery I.B."/>
            <person name="Cooney J.C."/>
            <person name="Kagawa T.F."/>
            <person name="Liu W."/>
            <person name="Song Y."/>
            <person name="Salvetti E."/>
            <person name="Wrobel A."/>
            <person name="Rasinkangas P."/>
            <person name="Parkhill J."/>
            <person name="Rea M.C."/>
            <person name="O'Sullivan O."/>
            <person name="Ritari J."/>
            <person name="Douillard F.P."/>
            <person name="Paul Ross R."/>
            <person name="Yang R."/>
            <person name="Briner A.E."/>
            <person name="Felis G.E."/>
            <person name="de Vos W.M."/>
            <person name="Barrangou R."/>
            <person name="Klaenhammer T.R."/>
            <person name="Caufield P.W."/>
            <person name="Cui Y."/>
            <person name="Zhang H."/>
            <person name="O'Toole P.W."/>
        </authorList>
    </citation>
    <scope>NUCLEOTIDE SEQUENCE [LARGE SCALE GENOMIC DNA]</scope>
    <source>
        <strain evidence="1 2">DSM 23037</strain>
    </source>
</reference>
<comment type="caution">
    <text evidence="1">The sequence shown here is derived from an EMBL/GenBank/DDBJ whole genome shotgun (WGS) entry which is preliminary data.</text>
</comment>
<protein>
    <recommendedName>
        <fullName evidence="3">CopG family transcriptional regulator</fullName>
    </recommendedName>
</protein>
<dbReference type="Proteomes" id="UP000051378">
    <property type="component" value="Unassembled WGS sequence"/>
</dbReference>